<evidence type="ECO:0000313" key="3">
    <source>
        <dbReference type="Proteomes" id="UP000284706"/>
    </source>
</evidence>
<protein>
    <submittedName>
        <fullName evidence="2">Uncharacterized protein</fullName>
    </submittedName>
</protein>
<organism evidence="2 3">
    <name type="scientific">Gymnopilus dilepis</name>
    <dbReference type="NCBI Taxonomy" id="231916"/>
    <lineage>
        <taxon>Eukaryota</taxon>
        <taxon>Fungi</taxon>
        <taxon>Dikarya</taxon>
        <taxon>Basidiomycota</taxon>
        <taxon>Agaricomycotina</taxon>
        <taxon>Agaricomycetes</taxon>
        <taxon>Agaricomycetidae</taxon>
        <taxon>Agaricales</taxon>
        <taxon>Agaricineae</taxon>
        <taxon>Hymenogastraceae</taxon>
        <taxon>Gymnopilus</taxon>
    </lineage>
</organism>
<dbReference type="InParanoid" id="A0A409WSV6"/>
<gene>
    <name evidence="2" type="ORF">CVT26_013803</name>
</gene>
<name>A0A409WSV6_9AGAR</name>
<evidence type="ECO:0000313" key="2">
    <source>
        <dbReference type="EMBL" id="PPQ81582.1"/>
    </source>
</evidence>
<evidence type="ECO:0000256" key="1">
    <source>
        <dbReference type="SAM" id="MobiDB-lite"/>
    </source>
</evidence>
<comment type="caution">
    <text evidence="2">The sequence shown here is derived from an EMBL/GenBank/DDBJ whole genome shotgun (WGS) entry which is preliminary data.</text>
</comment>
<dbReference type="Proteomes" id="UP000284706">
    <property type="component" value="Unassembled WGS sequence"/>
</dbReference>
<dbReference type="EMBL" id="NHYE01004852">
    <property type="protein sequence ID" value="PPQ81582.1"/>
    <property type="molecule type" value="Genomic_DNA"/>
</dbReference>
<sequence>MDLTATGRRRVSGQPPAPTRANEEHWMRLAATRTAHVSPLPPPHWHMYDHALLLQVMAHFIRFPARRAPQWPKNPSFLLQEP</sequence>
<accession>A0A409WSV6</accession>
<reference evidence="2 3" key="1">
    <citation type="journal article" date="2018" name="Evol. Lett.">
        <title>Horizontal gene cluster transfer increased hallucinogenic mushroom diversity.</title>
        <authorList>
            <person name="Reynolds H.T."/>
            <person name="Vijayakumar V."/>
            <person name="Gluck-Thaler E."/>
            <person name="Korotkin H.B."/>
            <person name="Matheny P.B."/>
            <person name="Slot J.C."/>
        </authorList>
    </citation>
    <scope>NUCLEOTIDE SEQUENCE [LARGE SCALE GENOMIC DNA]</scope>
    <source>
        <strain evidence="2 3">SRW20</strain>
    </source>
</reference>
<proteinExistence type="predicted"/>
<feature type="region of interest" description="Disordered" evidence="1">
    <location>
        <begin position="1"/>
        <end position="21"/>
    </location>
</feature>
<dbReference type="AlphaFoldDB" id="A0A409WSV6"/>
<keyword evidence="3" id="KW-1185">Reference proteome</keyword>